<organism evidence="2 3">
    <name type="scientific">Parapedobacter koreensis</name>
    <dbReference type="NCBI Taxonomy" id="332977"/>
    <lineage>
        <taxon>Bacteria</taxon>
        <taxon>Pseudomonadati</taxon>
        <taxon>Bacteroidota</taxon>
        <taxon>Sphingobacteriia</taxon>
        <taxon>Sphingobacteriales</taxon>
        <taxon>Sphingobacteriaceae</taxon>
        <taxon>Parapedobacter</taxon>
    </lineage>
</organism>
<accession>A0A1H7JTP1</accession>
<dbReference type="SUPFAM" id="SSF53807">
    <property type="entry name" value="Helical backbone' metal receptor"/>
    <property type="match status" value="1"/>
</dbReference>
<dbReference type="STRING" id="332977.SAMN05421740_102643"/>
<proteinExistence type="predicted"/>
<name>A0A1H7JTP1_9SPHI</name>
<dbReference type="Gene3D" id="3.40.50.1980">
    <property type="entry name" value="Nitrogenase molybdenum iron protein domain"/>
    <property type="match status" value="2"/>
</dbReference>
<protein>
    <submittedName>
        <fullName evidence="2">Iron complex transport system substrate-binding protein</fullName>
    </submittedName>
</protein>
<dbReference type="PANTHER" id="PTHR30535:SF4">
    <property type="entry name" value="HEMIN-BINDING PERIPLASMIC PROTEIN HMUT"/>
    <property type="match status" value="1"/>
</dbReference>
<feature type="domain" description="Fe/B12 periplasmic-binding" evidence="1">
    <location>
        <begin position="26"/>
        <end position="279"/>
    </location>
</feature>
<keyword evidence="3" id="KW-1185">Reference proteome</keyword>
<dbReference type="Proteomes" id="UP000198916">
    <property type="component" value="Unassembled WGS sequence"/>
</dbReference>
<reference evidence="3" key="1">
    <citation type="submission" date="2016-10" db="EMBL/GenBank/DDBJ databases">
        <authorList>
            <person name="Varghese N."/>
            <person name="Submissions S."/>
        </authorList>
    </citation>
    <scope>NUCLEOTIDE SEQUENCE [LARGE SCALE GENOMIC DNA]</scope>
    <source>
        <strain evidence="3">Jip14</strain>
    </source>
</reference>
<evidence type="ECO:0000313" key="3">
    <source>
        <dbReference type="Proteomes" id="UP000198916"/>
    </source>
</evidence>
<sequence length="279" mass="30020">MKTALYFLVLWAALLITHGTYGQPRRIVSLSGALSETIDALGLGDRLVAVDVTSEYPAYVKKLPRVSEDRTVPLEGLLAFRPDLVLAPTGDLAPDVERRLKQLGIKLVTLRQEYSPNGAVRFVRDVAGALGVPEKGDALARELKQDLESALQKRKIPQKRTKVLFIYAQGVGLMSVAGKGSSIDAIIELAGGRNAIQEFSDFKPYSTEALVKANPDAILLFDFGLSSLGGPAAVLRMPGISLTTAGKSKRIIEMDGPLLVNFGTRLPQALTALNRALCP</sequence>
<dbReference type="AlphaFoldDB" id="A0A1H7JTP1"/>
<evidence type="ECO:0000259" key="1">
    <source>
        <dbReference type="PROSITE" id="PS50983"/>
    </source>
</evidence>
<dbReference type="OrthoDB" id="9797736at2"/>
<dbReference type="Pfam" id="PF01497">
    <property type="entry name" value="Peripla_BP_2"/>
    <property type="match status" value="1"/>
</dbReference>
<dbReference type="RefSeq" id="WP_090604314.1">
    <property type="nucleotide sequence ID" value="NZ_FNZR01000002.1"/>
</dbReference>
<dbReference type="EMBL" id="FNZR01000002">
    <property type="protein sequence ID" value="SEK76865.1"/>
    <property type="molecule type" value="Genomic_DNA"/>
</dbReference>
<dbReference type="PROSITE" id="PS50983">
    <property type="entry name" value="FE_B12_PBP"/>
    <property type="match status" value="1"/>
</dbReference>
<dbReference type="PANTHER" id="PTHR30535">
    <property type="entry name" value="VITAMIN B12-BINDING PROTEIN"/>
    <property type="match status" value="1"/>
</dbReference>
<gene>
    <name evidence="2" type="ORF">SAMN05421740_102643</name>
</gene>
<dbReference type="InterPro" id="IPR002491">
    <property type="entry name" value="ABC_transptr_periplasmic_BD"/>
</dbReference>
<dbReference type="InterPro" id="IPR050902">
    <property type="entry name" value="ABC_Transporter_SBP"/>
</dbReference>
<evidence type="ECO:0000313" key="2">
    <source>
        <dbReference type="EMBL" id="SEK76865.1"/>
    </source>
</evidence>